<reference evidence="2" key="1">
    <citation type="journal article" date="2020" name="Stud. Mycol.">
        <title>101 Dothideomycetes genomes: a test case for predicting lifestyles and emergence of pathogens.</title>
        <authorList>
            <person name="Haridas S."/>
            <person name="Albert R."/>
            <person name="Binder M."/>
            <person name="Bloem J."/>
            <person name="Labutti K."/>
            <person name="Salamov A."/>
            <person name="Andreopoulos B."/>
            <person name="Baker S."/>
            <person name="Barry K."/>
            <person name="Bills G."/>
            <person name="Bluhm B."/>
            <person name="Cannon C."/>
            <person name="Castanera R."/>
            <person name="Culley D."/>
            <person name="Daum C."/>
            <person name="Ezra D."/>
            <person name="Gonzalez J."/>
            <person name="Henrissat B."/>
            <person name="Kuo A."/>
            <person name="Liang C."/>
            <person name="Lipzen A."/>
            <person name="Lutzoni F."/>
            <person name="Magnuson J."/>
            <person name="Mondo S."/>
            <person name="Nolan M."/>
            <person name="Ohm R."/>
            <person name="Pangilinan J."/>
            <person name="Park H.-J."/>
            <person name="Ramirez L."/>
            <person name="Alfaro M."/>
            <person name="Sun H."/>
            <person name="Tritt A."/>
            <person name="Yoshinaga Y."/>
            <person name="Zwiers L.-H."/>
            <person name="Turgeon B."/>
            <person name="Goodwin S."/>
            <person name="Spatafora J."/>
            <person name="Crous P."/>
            <person name="Grigoriev I."/>
        </authorList>
    </citation>
    <scope>NUCLEOTIDE SEQUENCE</scope>
    <source>
        <strain evidence="2">CBS 260.36</strain>
    </source>
</reference>
<feature type="signal peptide" evidence="1">
    <location>
        <begin position="1"/>
        <end position="17"/>
    </location>
</feature>
<organism evidence="2 3">
    <name type="scientific">Myriangium duriaei CBS 260.36</name>
    <dbReference type="NCBI Taxonomy" id="1168546"/>
    <lineage>
        <taxon>Eukaryota</taxon>
        <taxon>Fungi</taxon>
        <taxon>Dikarya</taxon>
        <taxon>Ascomycota</taxon>
        <taxon>Pezizomycotina</taxon>
        <taxon>Dothideomycetes</taxon>
        <taxon>Dothideomycetidae</taxon>
        <taxon>Myriangiales</taxon>
        <taxon>Myriangiaceae</taxon>
        <taxon>Myriangium</taxon>
    </lineage>
</organism>
<accession>A0A9P4IU97</accession>
<dbReference type="OrthoDB" id="4487429at2759"/>
<evidence type="ECO:0000313" key="2">
    <source>
        <dbReference type="EMBL" id="KAF2148521.1"/>
    </source>
</evidence>
<dbReference type="AlphaFoldDB" id="A0A9P4IU97"/>
<comment type="caution">
    <text evidence="2">The sequence shown here is derived from an EMBL/GenBank/DDBJ whole genome shotgun (WGS) entry which is preliminary data.</text>
</comment>
<name>A0A9P4IU97_9PEZI</name>
<dbReference type="Proteomes" id="UP000799439">
    <property type="component" value="Unassembled WGS sequence"/>
</dbReference>
<evidence type="ECO:0000256" key="1">
    <source>
        <dbReference type="SAM" id="SignalP"/>
    </source>
</evidence>
<protein>
    <submittedName>
        <fullName evidence="2">Uncharacterized protein</fullName>
    </submittedName>
</protein>
<sequence>MRLSIVLLFMTWGVLLAVTYNSFSTVWQRAIRSAPLWTAHDTNLILGHFGYRRRPPPYNPDDDIVIWRDPPPPPSTTIRTEFGTHGCTVFCYPSTGGVLIKHPDLVDMLFLGLDRAHGSERSADPDDEDQFCRLLRRTGAKWWRSKDHWMEVPFDDYGNIVDEEEKELVVGWPTDGVGVWVLKFGDAKKKPKDYGRMKLAMNMEERIEIMKEYGAMFFEDATQVEELDDSYSRRKITKCEMGGDGHS</sequence>
<dbReference type="EMBL" id="ML996093">
    <property type="protein sequence ID" value="KAF2148521.1"/>
    <property type="molecule type" value="Genomic_DNA"/>
</dbReference>
<keyword evidence="3" id="KW-1185">Reference proteome</keyword>
<evidence type="ECO:0000313" key="3">
    <source>
        <dbReference type="Proteomes" id="UP000799439"/>
    </source>
</evidence>
<proteinExistence type="predicted"/>
<feature type="chain" id="PRO_5040224740" evidence="1">
    <location>
        <begin position="18"/>
        <end position="247"/>
    </location>
</feature>
<keyword evidence="1" id="KW-0732">Signal</keyword>
<gene>
    <name evidence="2" type="ORF">K461DRAFT_282976</name>
</gene>